<protein>
    <submittedName>
        <fullName evidence="1">Xanthine dehydrogenase small subunit</fullName>
    </submittedName>
</protein>
<keyword evidence="2" id="KW-1185">Reference proteome</keyword>
<dbReference type="AlphaFoldDB" id="A0A5B7WYF8"/>
<dbReference type="Proteomes" id="UP000307000">
    <property type="component" value="Chromosome"/>
</dbReference>
<dbReference type="RefSeq" id="WP_138926865.1">
    <property type="nucleotide sequence ID" value="NZ_CP034412.1"/>
</dbReference>
<dbReference type="KEGG" id="gcr:GcLGCM259_2537"/>
<dbReference type="EMBL" id="CP034412">
    <property type="protein sequence ID" value="QCY48244.1"/>
    <property type="molecule type" value="Genomic_DNA"/>
</dbReference>
<name>A0A5B7WYF8_9MICC</name>
<sequence>MKILIWHVHGGWMDSFVHGPHEYLVPVNAQRDAWGLGTGGRDWPASVREVSQEQLAEEHIDVVVLQRPEELAEVHRLTGRAPGSELPAVFLEHNTPKSGNVPNSVHPLAERSDIPIVHVTHFNRLFWDCGRARTLVIEHGIVDPGYQYTGTNPTLGVAINEPVRRWRVTGTDLLPGFAQIAPLEVYGIGTKKLPEALQLPEGQLIIRGDVNPAQLHGMLGQARAYLHPFRWTSLGLALLEAMHLGMPVLALGATEAFRAVPPEAGMVSSDVAELQRTARVLLNDPQEAVARGRAAREFALKHYGLQRFLTRWDTVLAEVGDVRSTQLAEELTEGSTP</sequence>
<accession>A0A5B7WYF8</accession>
<dbReference type="SUPFAM" id="SSF53756">
    <property type="entry name" value="UDP-Glycosyltransferase/glycogen phosphorylase"/>
    <property type="match status" value="1"/>
</dbReference>
<evidence type="ECO:0000313" key="1">
    <source>
        <dbReference type="EMBL" id="QCY48244.1"/>
    </source>
</evidence>
<reference evidence="1 2" key="1">
    <citation type="submission" date="2018-12" db="EMBL/GenBank/DDBJ databases">
        <title>Complete Genome Sequence of Glutamicibacter creatinolyticus strain LGCM259,isolated from an abscess of a 12-year-old mare in Italy.</title>
        <authorList>
            <person name="Santos R.G."/>
            <person name="Silva A.L."/>
            <person name="Seyffert N."/>
            <person name="Castro T.L.P."/>
            <person name="Attili A.R."/>
            <person name="Rifici C."/>
            <person name="Mazzullo G."/>
            <person name="Brenig B."/>
            <person name="Venanzi F."/>
            <person name="Azevedo V."/>
        </authorList>
    </citation>
    <scope>NUCLEOTIDE SEQUENCE [LARGE SCALE GENOMIC DNA]</scope>
    <source>
        <strain evidence="1 2">LGCM 259</strain>
    </source>
</reference>
<gene>
    <name evidence="1" type="ORF">GcLGCM259_2537</name>
</gene>
<dbReference type="Gene3D" id="3.40.50.2000">
    <property type="entry name" value="Glycogen Phosphorylase B"/>
    <property type="match status" value="1"/>
</dbReference>
<proteinExistence type="predicted"/>
<organism evidence="1 2">
    <name type="scientific">Glutamicibacter creatinolyticus</name>
    <dbReference type="NCBI Taxonomy" id="162496"/>
    <lineage>
        <taxon>Bacteria</taxon>
        <taxon>Bacillati</taxon>
        <taxon>Actinomycetota</taxon>
        <taxon>Actinomycetes</taxon>
        <taxon>Micrococcales</taxon>
        <taxon>Micrococcaceae</taxon>
        <taxon>Glutamicibacter</taxon>
    </lineage>
</organism>
<evidence type="ECO:0000313" key="2">
    <source>
        <dbReference type="Proteomes" id="UP000307000"/>
    </source>
</evidence>
<dbReference type="Pfam" id="PF13692">
    <property type="entry name" value="Glyco_trans_1_4"/>
    <property type="match status" value="1"/>
</dbReference>